<reference evidence="3 4" key="2">
    <citation type="journal article" date="2016" name="Int. J. Syst. Evol. Microbiol.">
        <title>Flavisolibacter tropicus sp. nov., isolated from tropical soil.</title>
        <authorList>
            <person name="Lee J.J."/>
            <person name="Kang M.S."/>
            <person name="Kim G.S."/>
            <person name="Lee C.S."/>
            <person name="Lim S."/>
            <person name="Lee J."/>
            <person name="Roh S.H."/>
            <person name="Kang H."/>
            <person name="Ha J.M."/>
            <person name="Bae S."/>
            <person name="Jung H.Y."/>
            <person name="Kim M.K."/>
        </authorList>
    </citation>
    <scope>NUCLEOTIDE SEQUENCE [LARGE SCALE GENOMIC DNA]</scope>
    <source>
        <strain evidence="3 4">LCS9</strain>
    </source>
</reference>
<keyword evidence="2" id="KW-0812">Transmembrane</keyword>
<proteinExistence type="predicted"/>
<dbReference type="EMBL" id="CP011390">
    <property type="protein sequence ID" value="ANE50166.1"/>
    <property type="molecule type" value="Genomic_DNA"/>
</dbReference>
<sequence length="239" mass="26110">MSSQLQHKFQQFEATPPKDAWLAIEERLDDASSTLQERLYDYEAAPPFSAWNEIATTLGKHSTNKAVTTPIYQTKWFRLATAAAILGLIALGIFNFGINRPTATIAKQQPVLKQVQPLSTSPKATPATSTTNTHKEPVKAITPIKEESISVPASTSPKENTAIITKHYKVVAKEDGQIVRLSQKAYAVFDCAVKGAAQKSSTCKENIQTMQAKMASSLVTPSTDFAGLIDMIKTLEENK</sequence>
<evidence type="ECO:0000313" key="4">
    <source>
        <dbReference type="Proteomes" id="UP000077177"/>
    </source>
</evidence>
<dbReference type="AlphaFoldDB" id="A0A172TT36"/>
<feature type="region of interest" description="Disordered" evidence="1">
    <location>
        <begin position="116"/>
        <end position="146"/>
    </location>
</feature>
<organism evidence="3 4">
    <name type="scientific">Flavisolibacter tropicus</name>
    <dbReference type="NCBI Taxonomy" id="1492898"/>
    <lineage>
        <taxon>Bacteria</taxon>
        <taxon>Pseudomonadati</taxon>
        <taxon>Bacteroidota</taxon>
        <taxon>Chitinophagia</taxon>
        <taxon>Chitinophagales</taxon>
        <taxon>Chitinophagaceae</taxon>
        <taxon>Flavisolibacter</taxon>
    </lineage>
</organism>
<feature type="compositionally biased region" description="Low complexity" evidence="1">
    <location>
        <begin position="119"/>
        <end position="132"/>
    </location>
</feature>
<keyword evidence="2" id="KW-1133">Transmembrane helix</keyword>
<evidence type="ECO:0000256" key="2">
    <source>
        <dbReference type="SAM" id="Phobius"/>
    </source>
</evidence>
<feature type="compositionally biased region" description="Basic and acidic residues" evidence="1">
    <location>
        <begin position="133"/>
        <end position="146"/>
    </location>
</feature>
<gene>
    <name evidence="3" type="ORF">SY85_06270</name>
</gene>
<evidence type="ECO:0000256" key="1">
    <source>
        <dbReference type="SAM" id="MobiDB-lite"/>
    </source>
</evidence>
<dbReference type="Proteomes" id="UP000077177">
    <property type="component" value="Chromosome"/>
</dbReference>
<dbReference type="KEGG" id="fla:SY85_06270"/>
<accession>A0A172TT36</accession>
<reference evidence="4" key="1">
    <citation type="submission" date="2015-01" db="EMBL/GenBank/DDBJ databases">
        <title>Flavisolibacter sp./LCS9/ whole genome sequencing.</title>
        <authorList>
            <person name="Kim M.K."/>
            <person name="Srinivasan S."/>
            <person name="Lee J.-J."/>
        </authorList>
    </citation>
    <scope>NUCLEOTIDE SEQUENCE [LARGE SCALE GENOMIC DNA]</scope>
    <source>
        <strain evidence="4">LCS9</strain>
    </source>
</reference>
<dbReference type="OrthoDB" id="645896at2"/>
<name>A0A172TT36_9BACT</name>
<evidence type="ECO:0000313" key="3">
    <source>
        <dbReference type="EMBL" id="ANE50166.1"/>
    </source>
</evidence>
<feature type="transmembrane region" description="Helical" evidence="2">
    <location>
        <begin position="76"/>
        <end position="98"/>
    </location>
</feature>
<protein>
    <submittedName>
        <fullName evidence="3">Uncharacterized protein</fullName>
    </submittedName>
</protein>
<keyword evidence="2" id="KW-0472">Membrane</keyword>
<dbReference type="STRING" id="1492898.SY85_06270"/>
<dbReference type="RefSeq" id="WP_066402529.1">
    <property type="nucleotide sequence ID" value="NZ_CP011390.1"/>
</dbReference>
<keyword evidence="4" id="KW-1185">Reference proteome</keyword>